<dbReference type="AlphaFoldDB" id="I4HVU2"/>
<comment type="caution">
    <text evidence="2">The sequence shown here is derived from an EMBL/GenBank/DDBJ whole genome shotgun (WGS) entry which is preliminary data.</text>
</comment>
<gene>
    <name evidence="2" type="ORF">MICAH_3790008</name>
</gene>
<dbReference type="Proteomes" id="UP000004775">
    <property type="component" value="Unassembled WGS sequence"/>
</dbReference>
<reference evidence="2 3" key="1">
    <citation type="submission" date="2012-04" db="EMBL/GenBank/DDBJ databases">
        <authorList>
            <person name="Genoscope - CEA"/>
        </authorList>
    </citation>
    <scope>NUCLEOTIDE SEQUENCE [LARGE SCALE GENOMIC DNA]</scope>
    <source>
        <strain evidence="2 3">9809</strain>
    </source>
</reference>
<protein>
    <recommendedName>
        <fullName evidence="1">Ice-binding protein C-terminal domain-containing protein</fullName>
    </recommendedName>
</protein>
<dbReference type="NCBIfam" id="TIGR02595">
    <property type="entry name" value="PEP_CTERM"/>
    <property type="match status" value="1"/>
</dbReference>
<dbReference type="HOGENOM" id="CLU_2437500_0_0_3"/>
<accession>I4HVU2</accession>
<proteinExistence type="predicted"/>
<feature type="domain" description="Ice-binding protein C-terminal" evidence="1">
    <location>
        <begin position="51"/>
        <end position="69"/>
    </location>
</feature>
<evidence type="ECO:0000259" key="1">
    <source>
        <dbReference type="Pfam" id="PF07589"/>
    </source>
</evidence>
<organism evidence="2 3">
    <name type="scientific">Microcystis aeruginosa PCC 9809</name>
    <dbReference type="NCBI Taxonomy" id="1160285"/>
    <lineage>
        <taxon>Bacteria</taxon>
        <taxon>Bacillati</taxon>
        <taxon>Cyanobacteriota</taxon>
        <taxon>Cyanophyceae</taxon>
        <taxon>Oscillatoriophycideae</taxon>
        <taxon>Chroococcales</taxon>
        <taxon>Microcystaceae</taxon>
        <taxon>Microcystis</taxon>
    </lineage>
</organism>
<evidence type="ECO:0000313" key="2">
    <source>
        <dbReference type="EMBL" id="CCI26166.1"/>
    </source>
</evidence>
<sequence length="90" mass="9636">MSADPKFEFNALDGLDDVLNIKFSNPNPVVQAITQIQISASGTHYYLGVRTPEPTSTLGLLALGTLGATSTLKRKLKPCQSTEKETTKVG</sequence>
<dbReference type="Pfam" id="PF07589">
    <property type="entry name" value="PEP-CTERM"/>
    <property type="match status" value="1"/>
</dbReference>
<dbReference type="EMBL" id="CAIO01000311">
    <property type="protein sequence ID" value="CCI26166.1"/>
    <property type="molecule type" value="Genomic_DNA"/>
</dbReference>
<evidence type="ECO:0000313" key="3">
    <source>
        <dbReference type="Proteomes" id="UP000004775"/>
    </source>
</evidence>
<name>I4HVU2_MICAE</name>
<dbReference type="InterPro" id="IPR013424">
    <property type="entry name" value="Ice-binding_C"/>
</dbReference>